<evidence type="ECO:0000259" key="2">
    <source>
        <dbReference type="PROSITE" id="PS50943"/>
    </source>
</evidence>
<proteinExistence type="predicted"/>
<dbReference type="PANTHER" id="PTHR46558:SF13">
    <property type="entry name" value="HTH-TYPE TRANSCRIPTIONAL REGULATOR IMMR"/>
    <property type="match status" value="1"/>
</dbReference>
<accession>A0A2S6HXT9</accession>
<evidence type="ECO:0000313" key="3">
    <source>
        <dbReference type="EMBL" id="PPK82787.1"/>
    </source>
</evidence>
<keyword evidence="1" id="KW-0238">DNA-binding</keyword>
<dbReference type="RefSeq" id="WP_104435604.1">
    <property type="nucleotide sequence ID" value="NZ_PTJA01000002.1"/>
</dbReference>
<reference evidence="3 4" key="1">
    <citation type="submission" date="2018-02" db="EMBL/GenBank/DDBJ databases">
        <title>Genomic Encyclopedia of Archaeal and Bacterial Type Strains, Phase II (KMG-II): from individual species to whole genera.</title>
        <authorList>
            <person name="Goeker M."/>
        </authorList>
    </citation>
    <scope>NUCLEOTIDE SEQUENCE [LARGE SCALE GENOMIC DNA]</scope>
    <source>
        <strain evidence="3 4">DSM 3808</strain>
    </source>
</reference>
<sequence>MTFSDKLQIIRKSKGITQEELAEKLNVSRQAVTKWESGMVYPDIMNLIQLSELFHITVDYLVKDNQCSKSLEITCDNDMDELIDFKLEAIKNTYAGYAETCGASRPGSNDYTYTKGDYQYYDTWLGGEKFSGEEAIWKKGKAIYSMNYFGRNLDERFSGDFLKEVLGSATKELPYRGPEFYQSGEYTYKTKVIGDMDWFQGYEEIYCQNIKVYECFYHGGMLV</sequence>
<organism evidence="3 4">
    <name type="scientific">Lacrimispora xylanisolvens</name>
    <dbReference type="NCBI Taxonomy" id="384636"/>
    <lineage>
        <taxon>Bacteria</taxon>
        <taxon>Bacillati</taxon>
        <taxon>Bacillota</taxon>
        <taxon>Clostridia</taxon>
        <taxon>Lachnospirales</taxon>
        <taxon>Lachnospiraceae</taxon>
        <taxon>Lacrimispora</taxon>
    </lineage>
</organism>
<dbReference type="OrthoDB" id="7865033at2"/>
<dbReference type="InterPro" id="IPR043735">
    <property type="entry name" value="DUF5680"/>
</dbReference>
<keyword evidence="4" id="KW-1185">Reference proteome</keyword>
<name>A0A2S6HXT9_9FIRM</name>
<evidence type="ECO:0000313" key="4">
    <source>
        <dbReference type="Proteomes" id="UP000237749"/>
    </source>
</evidence>
<dbReference type="SUPFAM" id="SSF47413">
    <property type="entry name" value="lambda repressor-like DNA-binding domains"/>
    <property type="match status" value="1"/>
</dbReference>
<dbReference type="EMBL" id="PTJA01000002">
    <property type="protein sequence ID" value="PPK82787.1"/>
    <property type="molecule type" value="Genomic_DNA"/>
</dbReference>
<dbReference type="CDD" id="cd00093">
    <property type="entry name" value="HTH_XRE"/>
    <property type="match status" value="1"/>
</dbReference>
<dbReference type="SMART" id="SM00530">
    <property type="entry name" value="HTH_XRE"/>
    <property type="match status" value="1"/>
</dbReference>
<protein>
    <submittedName>
        <fullName evidence="3">Helix-turn-helix protein</fullName>
    </submittedName>
</protein>
<dbReference type="Pfam" id="PF01381">
    <property type="entry name" value="HTH_3"/>
    <property type="match status" value="1"/>
</dbReference>
<dbReference type="Pfam" id="PF18931">
    <property type="entry name" value="DUF5680"/>
    <property type="match status" value="1"/>
</dbReference>
<dbReference type="InterPro" id="IPR001387">
    <property type="entry name" value="Cro/C1-type_HTH"/>
</dbReference>
<dbReference type="GO" id="GO:0003677">
    <property type="term" value="F:DNA binding"/>
    <property type="evidence" value="ECO:0007669"/>
    <property type="project" value="UniProtKB-KW"/>
</dbReference>
<dbReference type="AlphaFoldDB" id="A0A2S6HXT9"/>
<dbReference type="Proteomes" id="UP000237749">
    <property type="component" value="Unassembled WGS sequence"/>
</dbReference>
<evidence type="ECO:0000256" key="1">
    <source>
        <dbReference type="ARBA" id="ARBA00023125"/>
    </source>
</evidence>
<gene>
    <name evidence="3" type="ORF">BXY41_102477</name>
</gene>
<dbReference type="Gene3D" id="1.10.260.40">
    <property type="entry name" value="lambda repressor-like DNA-binding domains"/>
    <property type="match status" value="1"/>
</dbReference>
<dbReference type="PROSITE" id="PS50943">
    <property type="entry name" value="HTH_CROC1"/>
    <property type="match status" value="1"/>
</dbReference>
<feature type="domain" description="HTH cro/C1-type" evidence="2">
    <location>
        <begin position="7"/>
        <end position="61"/>
    </location>
</feature>
<dbReference type="PANTHER" id="PTHR46558">
    <property type="entry name" value="TRACRIPTIONAL REGULATORY PROTEIN-RELATED-RELATED"/>
    <property type="match status" value="1"/>
</dbReference>
<dbReference type="InterPro" id="IPR010982">
    <property type="entry name" value="Lambda_DNA-bd_dom_sf"/>
</dbReference>
<comment type="caution">
    <text evidence="3">The sequence shown here is derived from an EMBL/GenBank/DDBJ whole genome shotgun (WGS) entry which is preliminary data.</text>
</comment>